<evidence type="ECO:0000313" key="3">
    <source>
        <dbReference type="Proteomes" id="UP001592531"/>
    </source>
</evidence>
<dbReference type="InterPro" id="IPR013762">
    <property type="entry name" value="Integrase-like_cat_sf"/>
</dbReference>
<reference evidence="2 3" key="1">
    <citation type="submission" date="2024-09" db="EMBL/GenBank/DDBJ databases">
        <authorList>
            <person name="Lee S.D."/>
        </authorList>
    </citation>
    <scope>NUCLEOTIDE SEQUENCE [LARGE SCALE GENOMIC DNA]</scope>
    <source>
        <strain evidence="2 3">N8-3</strain>
    </source>
</reference>
<comment type="caution">
    <text evidence="2">The sequence shown here is derived from an EMBL/GenBank/DDBJ whole genome shotgun (WGS) entry which is preliminary data.</text>
</comment>
<proteinExistence type="predicted"/>
<evidence type="ECO:0008006" key="4">
    <source>
        <dbReference type="Google" id="ProtNLM"/>
    </source>
</evidence>
<organism evidence="2 3">
    <name type="scientific">Streptacidiphilus cavernicola</name>
    <dbReference type="NCBI Taxonomy" id="3342716"/>
    <lineage>
        <taxon>Bacteria</taxon>
        <taxon>Bacillati</taxon>
        <taxon>Actinomycetota</taxon>
        <taxon>Actinomycetes</taxon>
        <taxon>Kitasatosporales</taxon>
        <taxon>Streptomycetaceae</taxon>
        <taxon>Streptacidiphilus</taxon>
    </lineage>
</organism>
<dbReference type="SUPFAM" id="SSF56349">
    <property type="entry name" value="DNA breaking-rejoining enzymes"/>
    <property type="match status" value="1"/>
</dbReference>
<accession>A0ABV6VY02</accession>
<gene>
    <name evidence="2" type="ORF">ACEZDE_18715</name>
</gene>
<dbReference type="EMBL" id="JBHFAB010000013">
    <property type="protein sequence ID" value="MFC1418647.1"/>
    <property type="molecule type" value="Genomic_DNA"/>
</dbReference>
<evidence type="ECO:0000313" key="2">
    <source>
        <dbReference type="EMBL" id="MFC1418647.1"/>
    </source>
</evidence>
<protein>
    <recommendedName>
        <fullName evidence="4">Tyr recombinase domain-containing protein</fullName>
    </recommendedName>
</protein>
<dbReference type="InterPro" id="IPR011010">
    <property type="entry name" value="DNA_brk_join_enz"/>
</dbReference>
<dbReference type="RefSeq" id="WP_380537443.1">
    <property type="nucleotide sequence ID" value="NZ_JBHFAB010000013.1"/>
</dbReference>
<keyword evidence="3" id="KW-1185">Reference proteome</keyword>
<name>A0ABV6VY02_9ACTN</name>
<keyword evidence="1" id="KW-0233">DNA recombination</keyword>
<dbReference type="Proteomes" id="UP001592531">
    <property type="component" value="Unassembled WGS sequence"/>
</dbReference>
<dbReference type="Gene3D" id="1.10.443.10">
    <property type="entry name" value="Intergrase catalytic core"/>
    <property type="match status" value="1"/>
</dbReference>
<evidence type="ECO:0000256" key="1">
    <source>
        <dbReference type="ARBA" id="ARBA00023172"/>
    </source>
</evidence>
<sequence>MNSASTRVPGPTPAAPVSEEVLAILLNRADATDLAVWRVGAWAGLRGAETISLAAGSVIAECDEDGLPALAGLDAYGRPWRIPVDQATYSCLRPIQAAADGGLLWPGLTPRSLSIRLRRATERLGLPRMKYADLRFRYAKCVLEASGSLVVTNRLLRRSAYLGVVAEVPWDELRSTVNRLPKLGRRSQGQA</sequence>